<name>A0A9D4J1H9_DREPO</name>
<protein>
    <submittedName>
        <fullName evidence="2">Uncharacterized protein</fullName>
    </submittedName>
</protein>
<reference evidence="2" key="2">
    <citation type="submission" date="2020-11" db="EMBL/GenBank/DDBJ databases">
        <authorList>
            <person name="McCartney M.A."/>
            <person name="Auch B."/>
            <person name="Kono T."/>
            <person name="Mallez S."/>
            <person name="Becker A."/>
            <person name="Gohl D.M."/>
            <person name="Silverstein K.A.T."/>
            <person name="Koren S."/>
            <person name="Bechman K.B."/>
            <person name="Herman A."/>
            <person name="Abrahante J.E."/>
            <person name="Garbe J."/>
        </authorList>
    </citation>
    <scope>NUCLEOTIDE SEQUENCE</scope>
    <source>
        <strain evidence="2">Duluth1</strain>
        <tissue evidence="2">Whole animal</tissue>
    </source>
</reference>
<comment type="caution">
    <text evidence="2">The sequence shown here is derived from an EMBL/GenBank/DDBJ whole genome shotgun (WGS) entry which is preliminary data.</text>
</comment>
<proteinExistence type="predicted"/>
<keyword evidence="3" id="KW-1185">Reference proteome</keyword>
<sequence>MLKQPHTGTGNRNFKPSAEVSSKESGRRASRETLKQPTQTGSTLRHGMSRCKSKLVEQMDILLIIWNTLLCL</sequence>
<feature type="compositionally biased region" description="Basic and acidic residues" evidence="1">
    <location>
        <begin position="21"/>
        <end position="34"/>
    </location>
</feature>
<gene>
    <name evidence="2" type="ORF">DPMN_148408</name>
</gene>
<feature type="region of interest" description="Disordered" evidence="1">
    <location>
        <begin position="1"/>
        <end position="48"/>
    </location>
</feature>
<accession>A0A9D4J1H9</accession>
<evidence type="ECO:0000256" key="1">
    <source>
        <dbReference type="SAM" id="MobiDB-lite"/>
    </source>
</evidence>
<dbReference type="Proteomes" id="UP000828390">
    <property type="component" value="Unassembled WGS sequence"/>
</dbReference>
<evidence type="ECO:0000313" key="2">
    <source>
        <dbReference type="EMBL" id="KAH3794870.1"/>
    </source>
</evidence>
<dbReference type="AlphaFoldDB" id="A0A9D4J1H9"/>
<feature type="compositionally biased region" description="Polar residues" evidence="1">
    <location>
        <begin position="1"/>
        <end position="14"/>
    </location>
</feature>
<evidence type="ECO:0000313" key="3">
    <source>
        <dbReference type="Proteomes" id="UP000828390"/>
    </source>
</evidence>
<dbReference type="EMBL" id="JAIWYP010000007">
    <property type="protein sequence ID" value="KAH3794870.1"/>
    <property type="molecule type" value="Genomic_DNA"/>
</dbReference>
<reference evidence="2" key="1">
    <citation type="journal article" date="2019" name="bioRxiv">
        <title>The Genome of the Zebra Mussel, Dreissena polymorpha: A Resource for Invasive Species Research.</title>
        <authorList>
            <person name="McCartney M.A."/>
            <person name="Auch B."/>
            <person name="Kono T."/>
            <person name="Mallez S."/>
            <person name="Zhang Y."/>
            <person name="Obille A."/>
            <person name="Becker A."/>
            <person name="Abrahante J.E."/>
            <person name="Garbe J."/>
            <person name="Badalamenti J.P."/>
            <person name="Herman A."/>
            <person name="Mangelson H."/>
            <person name="Liachko I."/>
            <person name="Sullivan S."/>
            <person name="Sone E.D."/>
            <person name="Koren S."/>
            <person name="Silverstein K.A.T."/>
            <person name="Beckman K.B."/>
            <person name="Gohl D.M."/>
        </authorList>
    </citation>
    <scope>NUCLEOTIDE SEQUENCE</scope>
    <source>
        <strain evidence="2">Duluth1</strain>
        <tissue evidence="2">Whole animal</tissue>
    </source>
</reference>
<organism evidence="2 3">
    <name type="scientific">Dreissena polymorpha</name>
    <name type="common">Zebra mussel</name>
    <name type="synonym">Mytilus polymorpha</name>
    <dbReference type="NCBI Taxonomy" id="45954"/>
    <lineage>
        <taxon>Eukaryota</taxon>
        <taxon>Metazoa</taxon>
        <taxon>Spiralia</taxon>
        <taxon>Lophotrochozoa</taxon>
        <taxon>Mollusca</taxon>
        <taxon>Bivalvia</taxon>
        <taxon>Autobranchia</taxon>
        <taxon>Heteroconchia</taxon>
        <taxon>Euheterodonta</taxon>
        <taxon>Imparidentia</taxon>
        <taxon>Neoheterodontei</taxon>
        <taxon>Myida</taxon>
        <taxon>Dreissenoidea</taxon>
        <taxon>Dreissenidae</taxon>
        <taxon>Dreissena</taxon>
    </lineage>
</organism>